<keyword evidence="1" id="KW-1133">Transmembrane helix</keyword>
<dbReference type="OrthoDB" id="1798639at2"/>
<proteinExistence type="predicted"/>
<accession>A0A5B8Z6P0</accession>
<organism evidence="2 3">
    <name type="scientific">Cytobacillus dafuensis</name>
    <name type="common">Bacillus dafuensis</name>
    <dbReference type="NCBI Taxonomy" id="1742359"/>
    <lineage>
        <taxon>Bacteria</taxon>
        <taxon>Bacillati</taxon>
        <taxon>Bacillota</taxon>
        <taxon>Bacilli</taxon>
        <taxon>Bacillales</taxon>
        <taxon>Bacillaceae</taxon>
        <taxon>Cytobacillus</taxon>
    </lineage>
</organism>
<keyword evidence="1" id="KW-0472">Membrane</keyword>
<name>A0A5B8Z6P0_CYTDA</name>
<evidence type="ECO:0000313" key="2">
    <source>
        <dbReference type="EMBL" id="QED48684.1"/>
    </source>
</evidence>
<feature type="transmembrane region" description="Helical" evidence="1">
    <location>
        <begin position="6"/>
        <end position="23"/>
    </location>
</feature>
<dbReference type="Proteomes" id="UP000321555">
    <property type="component" value="Chromosome"/>
</dbReference>
<evidence type="ECO:0000256" key="1">
    <source>
        <dbReference type="SAM" id="Phobius"/>
    </source>
</evidence>
<dbReference type="EMBL" id="CP042593">
    <property type="protein sequence ID" value="QED48684.1"/>
    <property type="molecule type" value="Genomic_DNA"/>
</dbReference>
<evidence type="ECO:0000313" key="3">
    <source>
        <dbReference type="Proteomes" id="UP000321555"/>
    </source>
</evidence>
<protein>
    <submittedName>
        <fullName evidence="2">Uncharacterized protein</fullName>
    </submittedName>
</protein>
<reference evidence="3" key="1">
    <citation type="submission" date="2019-08" db="EMBL/GenBank/DDBJ databases">
        <authorList>
            <person name="Zheng X."/>
        </authorList>
    </citation>
    <scope>NUCLEOTIDE SEQUENCE [LARGE SCALE GENOMIC DNA]</scope>
    <source>
        <strain evidence="3">FJAT-25496</strain>
    </source>
</reference>
<gene>
    <name evidence="2" type="ORF">FSZ17_16300</name>
</gene>
<dbReference type="STRING" id="1742359.GCA_001439625_02426"/>
<dbReference type="KEGG" id="bda:FSZ17_16300"/>
<dbReference type="AlphaFoldDB" id="A0A5B8Z6P0"/>
<keyword evidence="1" id="KW-0812">Transmembrane</keyword>
<keyword evidence="3" id="KW-1185">Reference proteome</keyword>
<sequence length="142" mass="16270">MESLFDFPIVFIIAIIGYIFSLFNKKKKDNQQQHKNIHSKRTPIPAQTFDQMLKKKPIQEKPHSPNTLEAEYAEQKKQAETLTERLQTVPSLPIKHSASLLQKGARSSFSPSQKQLVDGIIWSEIIGPPRALNPHKSMRIKK</sequence>
<dbReference type="RefSeq" id="WP_057771613.1">
    <property type="nucleotide sequence ID" value="NZ_CP042593.1"/>
</dbReference>